<evidence type="ECO:0000256" key="3">
    <source>
        <dbReference type="ARBA" id="ARBA00022980"/>
    </source>
</evidence>
<evidence type="ECO:0000313" key="8">
    <source>
        <dbReference type="EMBL" id="OQD84865.1"/>
    </source>
</evidence>
<organism evidence="8 9">
    <name type="scientific">Penicillium antarcticum</name>
    <dbReference type="NCBI Taxonomy" id="416450"/>
    <lineage>
        <taxon>Eukaryota</taxon>
        <taxon>Fungi</taxon>
        <taxon>Dikarya</taxon>
        <taxon>Ascomycota</taxon>
        <taxon>Pezizomycotina</taxon>
        <taxon>Eurotiomycetes</taxon>
        <taxon>Eurotiomycetidae</taxon>
        <taxon>Eurotiales</taxon>
        <taxon>Aspergillaceae</taxon>
        <taxon>Penicillium</taxon>
    </lineage>
</organism>
<protein>
    <recommendedName>
        <fullName evidence="6">Large ribosomal subunit protein mL50</fullName>
    </recommendedName>
</protein>
<dbReference type="AlphaFoldDB" id="A0A1V6Q6L0"/>
<keyword evidence="5" id="KW-0687">Ribonucleoprotein</keyword>
<dbReference type="InterPro" id="IPR018305">
    <property type="entry name" value="Ribosomal_m50"/>
</dbReference>
<comment type="subcellular location">
    <subcellularLocation>
        <location evidence="1">Mitochondrion</location>
    </subcellularLocation>
</comment>
<evidence type="ECO:0000256" key="1">
    <source>
        <dbReference type="ARBA" id="ARBA00004173"/>
    </source>
</evidence>
<evidence type="ECO:0000256" key="5">
    <source>
        <dbReference type="ARBA" id="ARBA00023274"/>
    </source>
</evidence>
<keyword evidence="3" id="KW-0689">Ribosomal protein</keyword>
<evidence type="ECO:0000256" key="4">
    <source>
        <dbReference type="ARBA" id="ARBA00023128"/>
    </source>
</evidence>
<name>A0A1V6Q6L0_9EURO</name>
<feature type="region of interest" description="Disordered" evidence="7">
    <location>
        <begin position="35"/>
        <end position="94"/>
    </location>
</feature>
<dbReference type="EMBL" id="MDYN01000011">
    <property type="protein sequence ID" value="OQD84865.1"/>
    <property type="molecule type" value="Genomic_DNA"/>
</dbReference>
<dbReference type="GO" id="GO:1990904">
    <property type="term" value="C:ribonucleoprotein complex"/>
    <property type="evidence" value="ECO:0007669"/>
    <property type="project" value="UniProtKB-KW"/>
</dbReference>
<gene>
    <name evidence="8" type="ORF">PENANT_c011G11145</name>
</gene>
<accession>A0A1V6Q6L0</accession>
<dbReference type="STRING" id="416450.A0A1V6Q6L0"/>
<keyword evidence="4" id="KW-0496">Mitochondrion</keyword>
<evidence type="ECO:0000256" key="6">
    <source>
        <dbReference type="ARBA" id="ARBA00035183"/>
    </source>
</evidence>
<keyword evidence="9" id="KW-1185">Reference proteome</keyword>
<dbReference type="GO" id="GO:0005739">
    <property type="term" value="C:mitochondrion"/>
    <property type="evidence" value="ECO:0007669"/>
    <property type="project" value="UniProtKB-SubCell"/>
</dbReference>
<proteinExistence type="inferred from homology"/>
<evidence type="ECO:0000256" key="2">
    <source>
        <dbReference type="ARBA" id="ARBA00008860"/>
    </source>
</evidence>
<dbReference type="GO" id="GO:0005840">
    <property type="term" value="C:ribosome"/>
    <property type="evidence" value="ECO:0007669"/>
    <property type="project" value="UniProtKB-KW"/>
</dbReference>
<dbReference type="Pfam" id="PF10501">
    <property type="entry name" value="Ribosomal_L50"/>
    <property type="match status" value="1"/>
</dbReference>
<sequence>MRPSMRLPLREAKYVCSSCRVGANPRISPLNQQFLRNASDSPGFLERTRRGLWGTDKPPGPKDPYSGSQIMPQEETAAESTDLSPGKAEEETSLPDEMDIHSLDWKNMPRVGYTKDKEWIVNGATYADRVKPWYKKKSPLSLDKALHQAVIEFSVMSMLGKTYGVLEGYEDRSQGILQNCSIEGESAEWGDRLRFSSKDTRDSVVTFFGQIAKPGTTKESLFSQLSDQGKLREDQFWEGGKIEARKESTVSSLPLNDPELKFAFFTRLSQLTGQRIPDAIYSSATATTVGEAIAAYKELIKQSIKMTPTRLHEQLAKIGTESLGNVKIYDSRRTRQDSDEDVGRKKVIVTSLYENGLISHPLGKRKEWIKMQKKQEKEAAKQAKLQMN</sequence>
<comment type="caution">
    <text evidence="8">The sequence shown here is derived from an EMBL/GenBank/DDBJ whole genome shotgun (WGS) entry which is preliminary data.</text>
</comment>
<comment type="similarity">
    <text evidence="2">Belongs to the mitochondrion-specific ribosomal protein mL50 family.</text>
</comment>
<reference evidence="9" key="1">
    <citation type="journal article" date="2017" name="Nat. Microbiol.">
        <title>Global analysis of biosynthetic gene clusters reveals vast potential of secondary metabolite production in Penicillium species.</title>
        <authorList>
            <person name="Nielsen J.C."/>
            <person name="Grijseels S."/>
            <person name="Prigent S."/>
            <person name="Ji B."/>
            <person name="Dainat J."/>
            <person name="Nielsen K.F."/>
            <person name="Frisvad J.C."/>
            <person name="Workman M."/>
            <person name="Nielsen J."/>
        </authorList>
    </citation>
    <scope>NUCLEOTIDE SEQUENCE [LARGE SCALE GENOMIC DNA]</scope>
    <source>
        <strain evidence="9">IBT 31811</strain>
    </source>
</reference>
<dbReference type="Proteomes" id="UP000191672">
    <property type="component" value="Unassembled WGS sequence"/>
</dbReference>
<evidence type="ECO:0000256" key="7">
    <source>
        <dbReference type="SAM" id="MobiDB-lite"/>
    </source>
</evidence>
<evidence type="ECO:0000313" key="9">
    <source>
        <dbReference type="Proteomes" id="UP000191672"/>
    </source>
</evidence>